<reference evidence="2 3" key="1">
    <citation type="submission" date="2015-07" db="EMBL/GenBank/DDBJ databases">
        <title>The genome of Dufourea novaeangliae.</title>
        <authorList>
            <person name="Pan H."/>
            <person name="Kapheim K."/>
        </authorList>
    </citation>
    <scope>NUCLEOTIDE SEQUENCE [LARGE SCALE GENOMIC DNA]</scope>
    <source>
        <strain evidence="2">0120121106</strain>
        <tissue evidence="2">Whole body</tissue>
    </source>
</reference>
<keyword evidence="3" id="KW-1185">Reference proteome</keyword>
<evidence type="ECO:0000313" key="3">
    <source>
        <dbReference type="Proteomes" id="UP000076502"/>
    </source>
</evidence>
<protein>
    <submittedName>
        <fullName evidence="2">Uncharacterized protein</fullName>
    </submittedName>
</protein>
<accession>A0A154NZ62</accession>
<proteinExistence type="predicted"/>
<organism evidence="2 3">
    <name type="scientific">Dufourea novaeangliae</name>
    <name type="common">Sweat bee</name>
    <dbReference type="NCBI Taxonomy" id="178035"/>
    <lineage>
        <taxon>Eukaryota</taxon>
        <taxon>Metazoa</taxon>
        <taxon>Ecdysozoa</taxon>
        <taxon>Arthropoda</taxon>
        <taxon>Hexapoda</taxon>
        <taxon>Insecta</taxon>
        <taxon>Pterygota</taxon>
        <taxon>Neoptera</taxon>
        <taxon>Endopterygota</taxon>
        <taxon>Hymenoptera</taxon>
        <taxon>Apocrita</taxon>
        <taxon>Aculeata</taxon>
        <taxon>Apoidea</taxon>
        <taxon>Anthophila</taxon>
        <taxon>Halictidae</taxon>
        <taxon>Rophitinae</taxon>
        <taxon>Dufourea</taxon>
    </lineage>
</organism>
<dbReference type="EMBL" id="KQ434783">
    <property type="protein sequence ID" value="KZC04917.1"/>
    <property type="molecule type" value="Genomic_DNA"/>
</dbReference>
<dbReference type="AlphaFoldDB" id="A0A154NZ62"/>
<gene>
    <name evidence="2" type="ORF">WN55_09716</name>
</gene>
<evidence type="ECO:0000313" key="2">
    <source>
        <dbReference type="EMBL" id="KZC04917.1"/>
    </source>
</evidence>
<sequence>MHATDTTDAHCINDKHRRGEGPRCSFDRSKKKKHAARTQMDLHCSASDRGNEKIIECTRSISRGGWRT</sequence>
<feature type="compositionally biased region" description="Basic and acidic residues" evidence="1">
    <location>
        <begin position="1"/>
        <end position="28"/>
    </location>
</feature>
<name>A0A154NZ62_DUFNO</name>
<feature type="region of interest" description="Disordered" evidence="1">
    <location>
        <begin position="1"/>
        <end position="32"/>
    </location>
</feature>
<evidence type="ECO:0000256" key="1">
    <source>
        <dbReference type="SAM" id="MobiDB-lite"/>
    </source>
</evidence>
<dbReference type="Proteomes" id="UP000076502">
    <property type="component" value="Unassembled WGS sequence"/>
</dbReference>